<dbReference type="InterPro" id="IPR036909">
    <property type="entry name" value="Cyt_c-like_dom_sf"/>
</dbReference>
<feature type="domain" description="Cytochrome c" evidence="6">
    <location>
        <begin position="53"/>
        <end position="132"/>
    </location>
</feature>
<dbReference type="EMBL" id="LDUG01000017">
    <property type="protein sequence ID" value="KVW97157.1"/>
    <property type="molecule type" value="Genomic_DNA"/>
</dbReference>
<evidence type="ECO:0000256" key="2">
    <source>
        <dbReference type="ARBA" id="ARBA00022723"/>
    </source>
</evidence>
<dbReference type="GO" id="GO:0009055">
    <property type="term" value="F:electron transfer activity"/>
    <property type="evidence" value="ECO:0007669"/>
    <property type="project" value="InterPro"/>
</dbReference>
<gene>
    <name evidence="7" type="ORF">ABW22_04890</name>
</gene>
<dbReference type="Pfam" id="PF00034">
    <property type="entry name" value="Cytochrom_C"/>
    <property type="match status" value="1"/>
</dbReference>
<keyword evidence="8" id="KW-1185">Reference proteome</keyword>
<evidence type="ECO:0000259" key="6">
    <source>
        <dbReference type="PROSITE" id="PS51007"/>
    </source>
</evidence>
<dbReference type="GO" id="GO:0020037">
    <property type="term" value="F:heme binding"/>
    <property type="evidence" value="ECO:0007669"/>
    <property type="project" value="InterPro"/>
</dbReference>
<dbReference type="Proteomes" id="UP000064243">
    <property type="component" value="Unassembled WGS sequence"/>
</dbReference>
<keyword evidence="5" id="KW-0732">Signal</keyword>
<dbReference type="OrthoDB" id="9773456at2"/>
<feature type="chain" id="PRO_5007177184" description="Cytochrome c domain-containing protein" evidence="5">
    <location>
        <begin position="25"/>
        <end position="132"/>
    </location>
</feature>
<dbReference type="RefSeq" id="WP_059752575.1">
    <property type="nucleotide sequence ID" value="NZ_LDUG01000017.1"/>
</dbReference>
<protein>
    <recommendedName>
        <fullName evidence="6">Cytochrome c domain-containing protein</fullName>
    </recommendedName>
</protein>
<reference evidence="7 8" key="1">
    <citation type="journal article" date="2015" name="Appl. Environ. Microbiol.">
        <title>Aerobic and Anaerobic Thiosulfate Oxidation by a Cold-Adapted, Subglacial Chemoautotroph.</title>
        <authorList>
            <person name="Harrold Z.R."/>
            <person name="Skidmore M.L."/>
            <person name="Hamilton T.L."/>
            <person name="Desch L."/>
            <person name="Amada K."/>
            <person name="van Gelder W."/>
            <person name="Glover K."/>
            <person name="Roden E.E."/>
            <person name="Boyd E.S."/>
        </authorList>
    </citation>
    <scope>NUCLEOTIDE SEQUENCE [LARGE SCALE GENOMIC DNA]</scope>
    <source>
        <strain evidence="7 8">RG</strain>
    </source>
</reference>
<keyword evidence="2 4" id="KW-0479">Metal-binding</keyword>
<feature type="signal peptide" evidence="5">
    <location>
        <begin position="1"/>
        <end position="24"/>
    </location>
</feature>
<dbReference type="PROSITE" id="PS51007">
    <property type="entry name" value="CYTC"/>
    <property type="match status" value="1"/>
</dbReference>
<dbReference type="SUPFAM" id="SSF46626">
    <property type="entry name" value="Cytochrome c"/>
    <property type="match status" value="1"/>
</dbReference>
<sequence length="132" mass="13150">MKPVHLGTSLLLFAALAACGDATAPSGEAALQAGSAASSLPDPSDILAALPPEAQPYGLDVYSAKCISCHGDLGQGIDNNPALRGLTPAAMQQKLLDYRAGKTLGAQTAVMAQAVAGLSDAEIAAVSIYAGE</sequence>
<comment type="caution">
    <text evidence="7">The sequence shown here is derived from an EMBL/GenBank/DDBJ whole genome shotgun (WGS) entry which is preliminary data.</text>
</comment>
<dbReference type="GO" id="GO:0046872">
    <property type="term" value="F:metal ion binding"/>
    <property type="evidence" value="ECO:0007669"/>
    <property type="project" value="UniProtKB-KW"/>
</dbReference>
<proteinExistence type="predicted"/>
<accession>A0A125BD05</accession>
<evidence type="ECO:0000256" key="1">
    <source>
        <dbReference type="ARBA" id="ARBA00022617"/>
    </source>
</evidence>
<keyword evidence="1 4" id="KW-0349">Heme</keyword>
<organism evidence="7 8">
    <name type="scientific">Thiobacillus denitrificans</name>
    <dbReference type="NCBI Taxonomy" id="36861"/>
    <lineage>
        <taxon>Bacteria</taxon>
        <taxon>Pseudomonadati</taxon>
        <taxon>Pseudomonadota</taxon>
        <taxon>Betaproteobacteria</taxon>
        <taxon>Nitrosomonadales</taxon>
        <taxon>Thiobacillaceae</taxon>
        <taxon>Thiobacillus</taxon>
    </lineage>
</organism>
<keyword evidence="3 4" id="KW-0408">Iron</keyword>
<dbReference type="InterPro" id="IPR009056">
    <property type="entry name" value="Cyt_c-like_dom"/>
</dbReference>
<evidence type="ECO:0000256" key="5">
    <source>
        <dbReference type="SAM" id="SignalP"/>
    </source>
</evidence>
<evidence type="ECO:0000256" key="3">
    <source>
        <dbReference type="ARBA" id="ARBA00023004"/>
    </source>
</evidence>
<evidence type="ECO:0000256" key="4">
    <source>
        <dbReference type="PROSITE-ProRule" id="PRU00433"/>
    </source>
</evidence>
<dbReference type="PATRIC" id="fig|36861.3.peg.438"/>
<evidence type="ECO:0000313" key="8">
    <source>
        <dbReference type="Proteomes" id="UP000064243"/>
    </source>
</evidence>
<name>A0A125BD05_THIDE</name>
<dbReference type="Gene3D" id="1.10.760.10">
    <property type="entry name" value="Cytochrome c-like domain"/>
    <property type="match status" value="1"/>
</dbReference>
<dbReference type="AlphaFoldDB" id="A0A125BD05"/>
<evidence type="ECO:0000313" key="7">
    <source>
        <dbReference type="EMBL" id="KVW97157.1"/>
    </source>
</evidence>
<dbReference type="PROSITE" id="PS51257">
    <property type="entry name" value="PROKAR_LIPOPROTEIN"/>
    <property type="match status" value="1"/>
</dbReference>